<dbReference type="Gene3D" id="1.25.40.10">
    <property type="entry name" value="Tetratricopeptide repeat domain"/>
    <property type="match status" value="4"/>
</dbReference>
<dbReference type="InterPro" id="IPR011990">
    <property type="entry name" value="TPR-like_helical_dom_sf"/>
</dbReference>
<dbReference type="FunFam" id="1.25.40.10:FF:000348">
    <property type="entry name" value="Pentatricopeptide repeat-containing protein chloroplastic"/>
    <property type="match status" value="1"/>
</dbReference>
<sequence length="437" mass="49747">MPTESIKLYKQMVGNQVKADGYTFCYVVTASVKAVALREGMQVHGRALICGWCSNVVVETNLLNLYLVVGELDRARRMFDEMFERNVVTWNSLVSGYVRWGEIDKAFEVFREMPEKNVVSWTSMIVGFVKDGKCKRALSLFYDMWRACVKYDQVTLVAVLSACAELGDLKLGKWIHSYHIVHGDLDVKKDEDLVPLHNALVHMYASCGFVDESFKVFKAMPRRSTVSWTSMIMGFAKQGRGEEAIDVFRWMQRFGDDDVRPDGITLLAVLCACSHSGLVVEGRYFFQSIQMWRIQPMIEHYGCMVDILSRAGHLDEAHRLIMSMPMKPNDAVWGALLGGCKIHKNAELASLVAEKLIRALDHDEAAGYLVLLSNVYATTKKWQDVVDVRRMMVEDKVKKTAGRSLIQLNEIIHEFMTSEQKNQDAHMVYRLLSDVTK</sequence>
<reference evidence="1" key="2">
    <citation type="submission" date="2022-03" db="EMBL/GenBank/DDBJ databases">
        <title>Draft title - Genomic analysis of global carrot germplasm unveils the trajectory of domestication and the origin of high carotenoid orange carrot.</title>
        <authorList>
            <person name="Iorizzo M."/>
            <person name="Ellison S."/>
            <person name="Senalik D."/>
            <person name="Macko-Podgorni A."/>
            <person name="Grzebelus D."/>
            <person name="Bostan H."/>
            <person name="Rolling W."/>
            <person name="Curaba J."/>
            <person name="Simon P."/>
        </authorList>
    </citation>
    <scope>NUCLEOTIDE SEQUENCE</scope>
    <source>
        <tissue evidence="1">Leaf</tissue>
    </source>
</reference>
<protein>
    <submittedName>
        <fullName evidence="1">Uncharacterized protein</fullName>
    </submittedName>
</protein>
<dbReference type="InterPro" id="IPR046960">
    <property type="entry name" value="PPR_At4g14850-like_plant"/>
</dbReference>
<dbReference type="Pfam" id="PF20431">
    <property type="entry name" value="E_motif"/>
    <property type="match status" value="1"/>
</dbReference>
<dbReference type="GO" id="GO:0009451">
    <property type="term" value="P:RNA modification"/>
    <property type="evidence" value="ECO:0007669"/>
    <property type="project" value="InterPro"/>
</dbReference>
<organism evidence="1 2">
    <name type="scientific">Daucus carota subsp. sativus</name>
    <name type="common">Carrot</name>
    <dbReference type="NCBI Taxonomy" id="79200"/>
    <lineage>
        <taxon>Eukaryota</taxon>
        <taxon>Viridiplantae</taxon>
        <taxon>Streptophyta</taxon>
        <taxon>Embryophyta</taxon>
        <taxon>Tracheophyta</taxon>
        <taxon>Spermatophyta</taxon>
        <taxon>Magnoliopsida</taxon>
        <taxon>eudicotyledons</taxon>
        <taxon>Gunneridae</taxon>
        <taxon>Pentapetalae</taxon>
        <taxon>asterids</taxon>
        <taxon>campanulids</taxon>
        <taxon>Apiales</taxon>
        <taxon>Apiaceae</taxon>
        <taxon>Apioideae</taxon>
        <taxon>Scandiceae</taxon>
        <taxon>Daucinae</taxon>
        <taxon>Daucus</taxon>
        <taxon>Daucus sect. Daucus</taxon>
    </lineage>
</organism>
<evidence type="ECO:0000313" key="1">
    <source>
        <dbReference type="EMBL" id="WOG95211.1"/>
    </source>
</evidence>
<dbReference type="PROSITE" id="PS51375">
    <property type="entry name" value="PPR"/>
    <property type="match status" value="2"/>
</dbReference>
<dbReference type="AlphaFoldDB" id="A0A175YBZ4"/>
<reference evidence="1" key="1">
    <citation type="journal article" date="2016" name="Nat. Genet.">
        <title>A high-quality carrot genome assembly provides new insights into carotenoid accumulation and asterid genome evolution.</title>
        <authorList>
            <person name="Iorizzo M."/>
            <person name="Ellison S."/>
            <person name="Senalik D."/>
            <person name="Zeng P."/>
            <person name="Satapoomin P."/>
            <person name="Huang J."/>
            <person name="Bowman M."/>
            <person name="Iovene M."/>
            <person name="Sanseverino W."/>
            <person name="Cavagnaro P."/>
            <person name="Yildiz M."/>
            <person name="Macko-Podgorni A."/>
            <person name="Moranska E."/>
            <person name="Grzebelus E."/>
            <person name="Grzebelus D."/>
            <person name="Ashrafi H."/>
            <person name="Zheng Z."/>
            <person name="Cheng S."/>
            <person name="Spooner D."/>
            <person name="Van Deynze A."/>
            <person name="Simon P."/>
        </authorList>
    </citation>
    <scope>NUCLEOTIDE SEQUENCE</scope>
    <source>
        <tissue evidence="1">Leaf</tissue>
    </source>
</reference>
<dbReference type="NCBIfam" id="TIGR00756">
    <property type="entry name" value="PPR"/>
    <property type="match status" value="3"/>
</dbReference>
<dbReference type="EMBL" id="CP093346">
    <property type="protein sequence ID" value="WOG95211.1"/>
    <property type="molecule type" value="Genomic_DNA"/>
</dbReference>
<gene>
    <name evidence="1" type="ORF">DCAR_0414517</name>
</gene>
<dbReference type="Gramene" id="KZM80711">
    <property type="protein sequence ID" value="KZM80711"/>
    <property type="gene ID" value="DCAR_032307"/>
</dbReference>
<dbReference type="GO" id="GO:0003723">
    <property type="term" value="F:RNA binding"/>
    <property type="evidence" value="ECO:0007669"/>
    <property type="project" value="InterPro"/>
</dbReference>
<dbReference type="InterPro" id="IPR046848">
    <property type="entry name" value="E_motif"/>
</dbReference>
<dbReference type="Pfam" id="PF13041">
    <property type="entry name" value="PPR_2"/>
    <property type="match status" value="1"/>
</dbReference>
<dbReference type="InterPro" id="IPR002885">
    <property type="entry name" value="PPR_rpt"/>
</dbReference>
<keyword evidence="2" id="KW-1185">Reference proteome</keyword>
<dbReference type="PANTHER" id="PTHR47926:SF526">
    <property type="entry name" value="PENTACOTRIPEPTIDE-REPEAT REGION OF PRORP DOMAIN-CONTAINING PROTEIN"/>
    <property type="match status" value="1"/>
</dbReference>
<evidence type="ECO:0000313" key="2">
    <source>
        <dbReference type="Proteomes" id="UP000077755"/>
    </source>
</evidence>
<dbReference type="PANTHER" id="PTHR47926">
    <property type="entry name" value="PENTATRICOPEPTIDE REPEAT-CONTAINING PROTEIN"/>
    <property type="match status" value="1"/>
</dbReference>
<dbReference type="Proteomes" id="UP000077755">
    <property type="component" value="Chromosome 4"/>
</dbReference>
<dbReference type="OMA" id="FRCMKET"/>
<proteinExistence type="predicted"/>
<accession>A0A175YBZ4</accession>
<name>A0A175YBZ4_DAUCS</name>
<dbReference type="Pfam" id="PF01535">
    <property type="entry name" value="PPR"/>
    <property type="match status" value="5"/>
</dbReference>
<dbReference type="FunFam" id="1.25.40.10:FF:000184">
    <property type="entry name" value="Pentatricopeptide repeat-containing protein, chloroplastic"/>
    <property type="match status" value="1"/>
</dbReference>